<keyword evidence="2" id="KW-0560">Oxidoreductase</keyword>
<dbReference type="InterPro" id="IPR002347">
    <property type="entry name" value="SDR_fam"/>
</dbReference>
<dbReference type="Proteomes" id="UP000324832">
    <property type="component" value="Unassembled WGS sequence"/>
</dbReference>
<evidence type="ECO:0000256" key="2">
    <source>
        <dbReference type="ARBA" id="ARBA00023002"/>
    </source>
</evidence>
<protein>
    <recommendedName>
        <fullName evidence="5">Dehydrogenase/reductase SDR family member 11</fullName>
    </recommendedName>
</protein>
<dbReference type="SUPFAM" id="SSF51735">
    <property type="entry name" value="NAD(P)-binding Rossmann-fold domains"/>
    <property type="match status" value="1"/>
</dbReference>
<proteinExistence type="inferred from homology"/>
<reference evidence="3 4" key="1">
    <citation type="submission" date="2017-07" db="EMBL/GenBank/DDBJ databases">
        <authorList>
            <person name="Talla V."/>
            <person name="Backstrom N."/>
        </authorList>
    </citation>
    <scope>NUCLEOTIDE SEQUENCE [LARGE SCALE GENOMIC DNA]</scope>
</reference>
<dbReference type="PRINTS" id="PR00081">
    <property type="entry name" value="GDHRDH"/>
</dbReference>
<accession>A0A5E4PZ44</accession>
<comment type="similarity">
    <text evidence="1">Belongs to the short-chain dehydrogenases/reductases (SDR) family.</text>
</comment>
<organism evidence="3 4">
    <name type="scientific">Leptidea sinapis</name>
    <dbReference type="NCBI Taxonomy" id="189913"/>
    <lineage>
        <taxon>Eukaryota</taxon>
        <taxon>Metazoa</taxon>
        <taxon>Ecdysozoa</taxon>
        <taxon>Arthropoda</taxon>
        <taxon>Hexapoda</taxon>
        <taxon>Insecta</taxon>
        <taxon>Pterygota</taxon>
        <taxon>Neoptera</taxon>
        <taxon>Endopterygota</taxon>
        <taxon>Lepidoptera</taxon>
        <taxon>Glossata</taxon>
        <taxon>Ditrysia</taxon>
        <taxon>Papilionoidea</taxon>
        <taxon>Pieridae</taxon>
        <taxon>Dismorphiinae</taxon>
        <taxon>Leptidea</taxon>
    </lineage>
</organism>
<dbReference type="Pfam" id="PF00106">
    <property type="entry name" value="adh_short"/>
    <property type="match status" value="2"/>
</dbReference>
<sequence>MERWNGKTAVVTGASSGIGATVAVRLADAGMRVVGLARRSDLVDREYSFRQMRRGQGPGDRSSFRADRTRARLCPYINLSALILCNRYALKSLKKHSFDGHIININSKHAVTTFTTSLQCELAQANSAIKVTSISPGLVRTSITEGAENLEGIPMLETSAVADSLLHVLATPPTLNITELTLMHVGEKRL</sequence>
<dbReference type="InterPro" id="IPR036291">
    <property type="entry name" value="NAD(P)-bd_dom_sf"/>
</dbReference>
<keyword evidence="4" id="KW-1185">Reference proteome</keyword>
<dbReference type="Gene3D" id="3.40.50.720">
    <property type="entry name" value="NAD(P)-binding Rossmann-like Domain"/>
    <property type="match status" value="2"/>
</dbReference>
<dbReference type="PANTHER" id="PTHR43115">
    <property type="entry name" value="DEHYDROGENASE/REDUCTASE SDR FAMILY MEMBER 11"/>
    <property type="match status" value="1"/>
</dbReference>
<dbReference type="EMBL" id="FZQP02000793">
    <property type="protein sequence ID" value="VVC90478.1"/>
    <property type="molecule type" value="Genomic_DNA"/>
</dbReference>
<evidence type="ECO:0008006" key="5">
    <source>
        <dbReference type="Google" id="ProtNLM"/>
    </source>
</evidence>
<gene>
    <name evidence="3" type="ORF">LSINAPIS_LOCUS3377</name>
</gene>
<evidence type="ECO:0000256" key="1">
    <source>
        <dbReference type="ARBA" id="ARBA00006484"/>
    </source>
</evidence>
<dbReference type="GO" id="GO:0016491">
    <property type="term" value="F:oxidoreductase activity"/>
    <property type="evidence" value="ECO:0007669"/>
    <property type="project" value="UniProtKB-KW"/>
</dbReference>
<dbReference type="AlphaFoldDB" id="A0A5E4PZ44"/>
<evidence type="ECO:0000313" key="3">
    <source>
        <dbReference type="EMBL" id="VVC90478.1"/>
    </source>
</evidence>
<name>A0A5E4PZ44_9NEOP</name>
<dbReference type="PANTHER" id="PTHR43115:SF4">
    <property type="entry name" value="DEHYDROGENASE_REDUCTASE SDR FAMILY MEMBER 11"/>
    <property type="match status" value="1"/>
</dbReference>
<evidence type="ECO:0000313" key="4">
    <source>
        <dbReference type="Proteomes" id="UP000324832"/>
    </source>
</evidence>